<evidence type="ECO:0000313" key="2">
    <source>
        <dbReference type="Proteomes" id="UP000245626"/>
    </source>
</evidence>
<accession>A0ACD0NT92</accession>
<proteinExistence type="predicted"/>
<organism evidence="1 2">
    <name type="scientific">Violaceomyces palustris</name>
    <dbReference type="NCBI Taxonomy" id="1673888"/>
    <lineage>
        <taxon>Eukaryota</taxon>
        <taxon>Fungi</taxon>
        <taxon>Dikarya</taxon>
        <taxon>Basidiomycota</taxon>
        <taxon>Ustilaginomycotina</taxon>
        <taxon>Ustilaginomycetes</taxon>
        <taxon>Violaceomycetales</taxon>
        <taxon>Violaceomycetaceae</taxon>
        <taxon>Violaceomyces</taxon>
    </lineage>
</organism>
<dbReference type="EMBL" id="KZ820107">
    <property type="protein sequence ID" value="PWN49030.1"/>
    <property type="molecule type" value="Genomic_DNA"/>
</dbReference>
<name>A0ACD0NT92_9BASI</name>
<protein>
    <submittedName>
        <fullName evidence="1">SIS domain-containing protein</fullName>
    </submittedName>
</protein>
<evidence type="ECO:0000313" key="1">
    <source>
        <dbReference type="EMBL" id="PWN49030.1"/>
    </source>
</evidence>
<gene>
    <name evidence="1" type="ORF">IE53DRAFT_346529</name>
</gene>
<sequence length="453" mass="47816">MASYFDRASEASPISRSPSHNPSNQNSPTASSSLTPSSYCSTAVSSLSLNYDAASISPSTSTRTSVSESARESPLPPPYQATSLVIPVLAEKSDLQVEVASGDGFQVEEAGEEVSSSTDEELKKQQEADELESALLFGTQIIQREARALSLAAKRMSKLGFQGDNFKEAVRLILKATNGERGGKVVMTGVGKSGIIARKLSATFLSLGTPSMFLHPTEALHGDLGLLTPHRDVIIALSHSGASPELLSLVPHCSARRCPIIALTGRKDSPLVRAADAWVDCGTGKDEDLEMYESEEDGSESDNDAESERKCSSCGNSKPPSRKASISQKSVPKISQIEPRPLTDEAWDEVPAPSCSTTVALAMGDALAFSVTRAKGLGREMFAFNHPGGKLGADFRSGALGKESTSVSTPKAEITSPPPIPRKSAKVVSQNVDEKQADLVDASRLAPETAVLA</sequence>
<keyword evidence="2" id="KW-1185">Reference proteome</keyword>
<reference evidence="1 2" key="1">
    <citation type="journal article" date="2018" name="Mol. Biol. Evol.">
        <title>Broad Genomic Sampling Reveals a Smut Pathogenic Ancestry of the Fungal Clade Ustilaginomycotina.</title>
        <authorList>
            <person name="Kijpornyongpan T."/>
            <person name="Mondo S.J."/>
            <person name="Barry K."/>
            <person name="Sandor L."/>
            <person name="Lee J."/>
            <person name="Lipzen A."/>
            <person name="Pangilinan J."/>
            <person name="LaButti K."/>
            <person name="Hainaut M."/>
            <person name="Henrissat B."/>
            <person name="Grigoriev I.V."/>
            <person name="Spatafora J.W."/>
            <person name="Aime M.C."/>
        </authorList>
    </citation>
    <scope>NUCLEOTIDE SEQUENCE [LARGE SCALE GENOMIC DNA]</scope>
    <source>
        <strain evidence="1 2">SA 807</strain>
    </source>
</reference>
<dbReference type="Proteomes" id="UP000245626">
    <property type="component" value="Unassembled WGS sequence"/>
</dbReference>